<sequence length="76" mass="8991">MICPKRQQKLLIATDKKRKKSSKLEMLKHRKVEKRFHLFILLWLSSTSPDGKKAKAYPESVFHSSEIFCLFKDVLK</sequence>
<dbReference type="Proteomes" id="UP000183832">
    <property type="component" value="Unassembled WGS sequence"/>
</dbReference>
<proteinExistence type="predicted"/>
<reference evidence="1 2" key="1">
    <citation type="submission" date="2015-04" db="EMBL/GenBank/DDBJ databases">
        <authorList>
            <person name="Syromyatnikov M.Y."/>
            <person name="Popov V.N."/>
        </authorList>
    </citation>
    <scope>NUCLEOTIDE SEQUENCE [LARGE SCALE GENOMIC DNA]</scope>
</reference>
<organism evidence="1 2">
    <name type="scientific">Clunio marinus</name>
    <dbReference type="NCBI Taxonomy" id="568069"/>
    <lineage>
        <taxon>Eukaryota</taxon>
        <taxon>Metazoa</taxon>
        <taxon>Ecdysozoa</taxon>
        <taxon>Arthropoda</taxon>
        <taxon>Hexapoda</taxon>
        <taxon>Insecta</taxon>
        <taxon>Pterygota</taxon>
        <taxon>Neoptera</taxon>
        <taxon>Endopterygota</taxon>
        <taxon>Diptera</taxon>
        <taxon>Nematocera</taxon>
        <taxon>Chironomoidea</taxon>
        <taxon>Chironomidae</taxon>
        <taxon>Clunio</taxon>
    </lineage>
</organism>
<evidence type="ECO:0000313" key="1">
    <source>
        <dbReference type="EMBL" id="CRK87827.1"/>
    </source>
</evidence>
<accession>A0A1J1HIT4</accession>
<protein>
    <submittedName>
        <fullName evidence="1">CLUMA_CG001615, isoform A</fullName>
    </submittedName>
</protein>
<evidence type="ECO:0000313" key="2">
    <source>
        <dbReference type="Proteomes" id="UP000183832"/>
    </source>
</evidence>
<gene>
    <name evidence="1" type="ORF">CLUMA_CG001615</name>
</gene>
<name>A0A1J1HIT4_9DIPT</name>
<dbReference type="EMBL" id="CVRI01000006">
    <property type="protein sequence ID" value="CRK87827.1"/>
    <property type="molecule type" value="Genomic_DNA"/>
</dbReference>
<dbReference type="AlphaFoldDB" id="A0A1J1HIT4"/>
<keyword evidence="2" id="KW-1185">Reference proteome</keyword>